<dbReference type="InterPro" id="IPR010930">
    <property type="entry name" value="Flg_bb/hook_C_dom"/>
</dbReference>
<dbReference type="InterPro" id="IPR020013">
    <property type="entry name" value="Flagellar_FlgE/F/G"/>
</dbReference>
<dbReference type="HOGENOM" id="CLU_013687_1_0_4"/>
<evidence type="ECO:0000256" key="4">
    <source>
        <dbReference type="ARBA" id="ARBA00038560"/>
    </source>
</evidence>
<dbReference type="EMBL" id="CP001715">
    <property type="protein sequence ID" value="ACV37070.1"/>
    <property type="molecule type" value="Genomic_DNA"/>
</dbReference>
<dbReference type="KEGG" id="app:CAP2UW1_3820"/>
<dbReference type="GO" id="GO:0071978">
    <property type="term" value="P:bacterial-type flagellum-dependent swarming motility"/>
    <property type="evidence" value="ECO:0007669"/>
    <property type="project" value="TreeGrafter"/>
</dbReference>
<dbReference type="NCBIfam" id="NF009280">
    <property type="entry name" value="PRK12640.1"/>
    <property type="match status" value="1"/>
</dbReference>
<comment type="subunit">
    <text evidence="4 6">The basal body constitutes a major portion of the flagellar organelle and consists of five rings (E,L,P,S, and M) mounted on a central rod. The rod consists of about 26 subunits of FlgG in the distal portion, and FlgB, FlgC and FlgF are thought to build up the proximal portion of the rod with about 6 subunits each.</text>
</comment>
<feature type="domain" description="Flagellar basal-body/hook protein C-terminal" evidence="7">
    <location>
        <begin position="201"/>
        <end position="244"/>
    </location>
</feature>
<evidence type="ECO:0000313" key="9">
    <source>
        <dbReference type="EMBL" id="ACV37070.1"/>
    </source>
</evidence>
<reference evidence="9" key="2">
    <citation type="submission" date="2009-09" db="EMBL/GenBank/DDBJ databases">
        <title>Complete sequence of chromosome of Candidatus Accumulibacter phosphatis clade IIA str. UW-1.</title>
        <authorList>
            <consortium name="US DOE Joint Genome Institute"/>
            <person name="Martin H.G."/>
            <person name="Ivanova N."/>
            <person name="Kunin V."/>
            <person name="Warnecke F."/>
            <person name="Barry K."/>
            <person name="He S."/>
            <person name="Salamov A."/>
            <person name="Szeto E."/>
            <person name="Dalin E."/>
            <person name="Pangilinan J.L."/>
            <person name="Lapidus A."/>
            <person name="Lowry S."/>
            <person name="Kyrpides N.C."/>
            <person name="McMahon K.D."/>
            <person name="Hugenholtz P."/>
        </authorList>
    </citation>
    <scope>NUCLEOTIDE SEQUENCE [LARGE SCALE GENOMIC DNA]</scope>
    <source>
        <strain evidence="9">UW-1</strain>
    </source>
</reference>
<keyword evidence="9" id="KW-0966">Cell projection</keyword>
<keyword evidence="9" id="KW-0282">Flagellum</keyword>
<name>C7RLC1_ACCRE</name>
<accession>C7RLC1</accession>
<comment type="similarity">
    <text evidence="2 6">Belongs to the flagella basal body rod proteins family.</text>
</comment>
<sequence>MDRLIYTAMSGAKQGLLLQAGVAQNLANATTVGYRAMENRFRAVPILGSGLATRAFAVDASVANVFQEGALTSTGRPLDVAVRGQGWIAVQGPDGREAYTRAGNLKADANGVLQTSSGLDVLGEGGPIALPPDNNIAIAADGTVSAIPRLGAGAINNVNVVGRIKLVNPPESDLVRGDDGLFRTRDGVPAVADETVTLAPEALEGSNVNSVDAMVRMISLARQFEMQIKMLQTADGNARAATQLLTMNR</sequence>
<evidence type="ECO:0000256" key="2">
    <source>
        <dbReference type="ARBA" id="ARBA00009677"/>
    </source>
</evidence>
<evidence type="ECO:0000259" key="7">
    <source>
        <dbReference type="Pfam" id="PF06429"/>
    </source>
</evidence>
<evidence type="ECO:0000256" key="1">
    <source>
        <dbReference type="ARBA" id="ARBA00004117"/>
    </source>
</evidence>
<dbReference type="InterPro" id="IPR037925">
    <property type="entry name" value="FlgE/F/G-like"/>
</dbReference>
<dbReference type="OrthoDB" id="9804559at2"/>
<feature type="domain" description="Flagellar hook protein FlgE/F/G-like D1" evidence="8">
    <location>
        <begin position="81"/>
        <end position="146"/>
    </location>
</feature>
<evidence type="ECO:0000256" key="3">
    <source>
        <dbReference type="ARBA" id="ARBA00023143"/>
    </source>
</evidence>
<dbReference type="GO" id="GO:0030694">
    <property type="term" value="C:bacterial-type flagellum basal body, rod"/>
    <property type="evidence" value="ECO:0007669"/>
    <property type="project" value="UniProtKB-UniRule"/>
</dbReference>
<evidence type="ECO:0000256" key="5">
    <source>
        <dbReference type="ARBA" id="ARBA00040228"/>
    </source>
</evidence>
<dbReference type="PANTHER" id="PTHR30435">
    <property type="entry name" value="FLAGELLAR PROTEIN"/>
    <property type="match status" value="1"/>
</dbReference>
<dbReference type="NCBIfam" id="TIGR03506">
    <property type="entry name" value="FlgEFG_subfam"/>
    <property type="match status" value="1"/>
</dbReference>
<dbReference type="InterPro" id="IPR053967">
    <property type="entry name" value="LlgE_F_G-like_D1"/>
</dbReference>
<dbReference type="SUPFAM" id="SSF117143">
    <property type="entry name" value="Flagellar hook protein flgE"/>
    <property type="match status" value="1"/>
</dbReference>
<dbReference type="PANTHER" id="PTHR30435:SF18">
    <property type="entry name" value="FLAGELLAR BASAL-BODY ROD PROTEIN FLGF"/>
    <property type="match status" value="1"/>
</dbReference>
<dbReference type="eggNOG" id="COG4787">
    <property type="taxonomic scope" value="Bacteria"/>
</dbReference>
<dbReference type="Pfam" id="PF06429">
    <property type="entry name" value="Flg_bbr_C"/>
    <property type="match status" value="1"/>
</dbReference>
<proteinExistence type="inferred from homology"/>
<evidence type="ECO:0000256" key="6">
    <source>
        <dbReference type="RuleBase" id="RU362116"/>
    </source>
</evidence>
<keyword evidence="9" id="KW-0969">Cilium</keyword>
<evidence type="ECO:0000259" key="8">
    <source>
        <dbReference type="Pfam" id="PF22692"/>
    </source>
</evidence>
<organism evidence="9">
    <name type="scientific">Accumulibacter regalis</name>
    <dbReference type="NCBI Taxonomy" id="522306"/>
    <lineage>
        <taxon>Bacteria</taxon>
        <taxon>Pseudomonadati</taxon>
        <taxon>Pseudomonadota</taxon>
        <taxon>Betaproteobacteria</taxon>
        <taxon>Candidatus Accumulibacter</taxon>
    </lineage>
</organism>
<reference evidence="9" key="1">
    <citation type="submission" date="2009-08" db="EMBL/GenBank/DDBJ databases">
        <authorList>
            <consortium name="US DOE Joint Genome Institute"/>
            <person name="Lucas S."/>
            <person name="Copeland A."/>
            <person name="Lapidus A."/>
            <person name="Glavina del Rio T."/>
            <person name="Dalin E."/>
            <person name="Tice H."/>
            <person name="Bruce D."/>
            <person name="Barry K."/>
            <person name="Pitluck S."/>
            <person name="Lowry S."/>
            <person name="Larimer F."/>
            <person name="Land M."/>
            <person name="Hauser L."/>
            <person name="Kyrpides N."/>
            <person name="Ivanova N."/>
            <person name="McMahon K.D."/>
            <person name="Hugenholtz P."/>
        </authorList>
    </citation>
    <scope>NUCLEOTIDE SEQUENCE</scope>
    <source>
        <strain evidence="9">UW-1</strain>
    </source>
</reference>
<keyword evidence="3 6" id="KW-0975">Bacterial flagellum</keyword>
<dbReference type="STRING" id="522306.CAP2UW1_3820"/>
<protein>
    <recommendedName>
        <fullName evidence="5 6">Flagellar basal-body rod protein FlgF</fullName>
    </recommendedName>
</protein>
<dbReference type="Pfam" id="PF22692">
    <property type="entry name" value="LlgE_F_G_D1"/>
    <property type="match status" value="1"/>
</dbReference>
<dbReference type="AlphaFoldDB" id="C7RLC1"/>
<comment type="subcellular location">
    <subcellularLocation>
        <location evidence="1 6">Bacterial flagellum basal body</location>
    </subcellularLocation>
</comment>
<gene>
    <name evidence="9" type="ordered locus">CAP2UW1_3820</name>
</gene>